<name>A0A426XK35_ENSVE</name>
<dbReference type="Proteomes" id="UP000287651">
    <property type="component" value="Unassembled WGS sequence"/>
</dbReference>
<organism evidence="1 2">
    <name type="scientific">Ensete ventricosum</name>
    <name type="common">Abyssinian banana</name>
    <name type="synonym">Musa ensete</name>
    <dbReference type="NCBI Taxonomy" id="4639"/>
    <lineage>
        <taxon>Eukaryota</taxon>
        <taxon>Viridiplantae</taxon>
        <taxon>Streptophyta</taxon>
        <taxon>Embryophyta</taxon>
        <taxon>Tracheophyta</taxon>
        <taxon>Spermatophyta</taxon>
        <taxon>Magnoliopsida</taxon>
        <taxon>Liliopsida</taxon>
        <taxon>Zingiberales</taxon>
        <taxon>Musaceae</taxon>
        <taxon>Ensete</taxon>
    </lineage>
</organism>
<dbReference type="AlphaFoldDB" id="A0A426XK35"/>
<comment type="caution">
    <text evidence="1">The sequence shown here is derived from an EMBL/GenBank/DDBJ whole genome shotgun (WGS) entry which is preliminary data.</text>
</comment>
<reference evidence="1 2" key="1">
    <citation type="journal article" date="2014" name="Agronomy (Basel)">
        <title>A Draft Genome Sequence for Ensete ventricosum, the Drought-Tolerant Tree Against Hunger.</title>
        <authorList>
            <person name="Harrison J."/>
            <person name="Moore K.A."/>
            <person name="Paszkiewicz K."/>
            <person name="Jones T."/>
            <person name="Grant M."/>
            <person name="Ambacheew D."/>
            <person name="Muzemil S."/>
            <person name="Studholme D.J."/>
        </authorList>
    </citation>
    <scope>NUCLEOTIDE SEQUENCE [LARGE SCALE GENOMIC DNA]</scope>
</reference>
<dbReference type="EMBL" id="AMZH03019840">
    <property type="protein sequence ID" value="RRT39834.1"/>
    <property type="molecule type" value="Genomic_DNA"/>
</dbReference>
<protein>
    <submittedName>
        <fullName evidence="1">Uncharacterized protein</fullName>
    </submittedName>
</protein>
<gene>
    <name evidence="1" type="ORF">B296_00048886</name>
</gene>
<proteinExistence type="predicted"/>
<accession>A0A426XK35</accession>
<sequence length="298" mass="32979">MRDAGKTTTKPEFILTDFCGELGVNHSRDASGYLLAHRSSKWLLTDVRGRGRRDAFCVRQGFVLLGPVPTYVHVNYTYIMIYSIYPAAITEQEVRRIIGDGSKICVIGVELKEASSAGRFALTRARVGNYFFYGGEGIGDGRNRRSRRLRFQLGIGSDGYRLYALARSRSSQRRGGARSDGKSPRVRLGRSAAGVVELRSGGNISIRVDRRFLQEGQVGRTTADPSMPVSGRLPRVGSATLAGQLSEGARMWQSGQYLSYHPPHPEKTFSRFPIRVLKMRSCAEPSVCSEVRLVPKAD</sequence>
<evidence type="ECO:0000313" key="1">
    <source>
        <dbReference type="EMBL" id="RRT39834.1"/>
    </source>
</evidence>
<evidence type="ECO:0000313" key="2">
    <source>
        <dbReference type="Proteomes" id="UP000287651"/>
    </source>
</evidence>